<dbReference type="PROSITE" id="PS51318">
    <property type="entry name" value="TAT"/>
    <property type="match status" value="1"/>
</dbReference>
<dbReference type="Gene3D" id="3.40.710.10">
    <property type="entry name" value="DD-peptidase/beta-lactamase superfamily"/>
    <property type="match status" value="1"/>
</dbReference>
<dbReference type="SUPFAM" id="SSF56601">
    <property type="entry name" value="beta-lactamase/transpeptidase-like"/>
    <property type="match status" value="1"/>
</dbReference>
<dbReference type="InterPro" id="IPR012338">
    <property type="entry name" value="Beta-lactam/transpept-like"/>
</dbReference>
<dbReference type="RefSeq" id="WP_381347958.1">
    <property type="nucleotide sequence ID" value="NZ_JBHMCY010000040.1"/>
</dbReference>
<gene>
    <name evidence="2" type="ORF">ACFF45_20995</name>
</gene>
<name>A0ABV5N498_9ACTN</name>
<evidence type="ECO:0000313" key="2">
    <source>
        <dbReference type="EMBL" id="MFB9465125.1"/>
    </source>
</evidence>
<dbReference type="InterPro" id="IPR049511">
    <property type="entry name" value="PGH-like_rpt"/>
</dbReference>
<dbReference type="GO" id="GO:0016787">
    <property type="term" value="F:hydrolase activity"/>
    <property type="evidence" value="ECO:0007669"/>
    <property type="project" value="UniProtKB-KW"/>
</dbReference>
<keyword evidence="2" id="KW-0378">Hydrolase</keyword>
<proteinExistence type="predicted"/>
<dbReference type="InterPro" id="IPR001466">
    <property type="entry name" value="Beta-lactam-related"/>
</dbReference>
<protein>
    <submittedName>
        <fullName evidence="2">Serine hydrolase</fullName>
    </submittedName>
</protein>
<organism evidence="2 3">
    <name type="scientific">Streptomyces cinereospinus</name>
    <dbReference type="NCBI Taxonomy" id="285561"/>
    <lineage>
        <taxon>Bacteria</taxon>
        <taxon>Bacillati</taxon>
        <taxon>Actinomycetota</taxon>
        <taxon>Actinomycetes</taxon>
        <taxon>Kitasatosporales</taxon>
        <taxon>Streptomycetaceae</taxon>
        <taxon>Streptomyces</taxon>
    </lineage>
</organism>
<feature type="domain" description="Beta-lactamase-related" evidence="1">
    <location>
        <begin position="334"/>
        <end position="667"/>
    </location>
</feature>
<dbReference type="PANTHER" id="PTHR46825">
    <property type="entry name" value="D-ALANYL-D-ALANINE-CARBOXYPEPTIDASE/ENDOPEPTIDASE AMPH"/>
    <property type="match status" value="1"/>
</dbReference>
<sequence>MPGPSKPTRRDFLARSLGVTAALTVPPHALSAPPAAGLPGATGAVSRAPLIQPWVARHNLTDAQYQEEFRRLTKENYRLLDVCGYQVGDQARFAAVWQQRAGPEQFSLHAIPLADYTKVFDERKGAFQLVRLNGYNIAGNVFFAAIWDGGPGTGPRWWSEKHTEPYWWSRHDVPQSELRAVVNEREAKGYRLVDISAYPGQDFRGTVFAMVWELVDGRRWGWIPPRVREYYQRDFQTVLKQDYRPARVSGFLPGGSGQTAYFTAALDKSVPYAFYARHGIDSRMYQHEVEHQGRTYRPLSVGGFTADYGGGRNATPGFCPVWRRTEPDTMVPHLVDAFMTEFAVPGLSVAFAHDGGLVYARGFGLADRDAGEKVTADSLFRIASVSKTITSTAVLRLAEERRLNLTDTVFGARGILGTTFGTQPYGSGVDGITVQHLLEHTAGPGWSNKAPDPVYQRPELNQAQLISWVLDNRPLNNAAGAAPGAEFAYSNFGYVVLGRVIERVTGRPYEEYVGQDVLAPCGITGMRIAGNTRQDRRPGEAVYYDQDKEDPYGFPIARKDAEGGWLATAVDLMRFVTRVDGFAARPDLLSAASVGTMTTPSTAKDAYGYAKGWSVHPATGTWWHNGTLPGSTSVLARTRHGFCWAALANTRRTQTDDRADAAKNTDAALGKLMWAVHDQVDAWPEKRSL</sequence>
<evidence type="ECO:0000259" key="1">
    <source>
        <dbReference type="Pfam" id="PF00144"/>
    </source>
</evidence>
<accession>A0ABV5N498</accession>
<keyword evidence="3" id="KW-1185">Reference proteome</keyword>
<reference evidence="2 3" key="1">
    <citation type="submission" date="2024-09" db="EMBL/GenBank/DDBJ databases">
        <authorList>
            <person name="Sun Q."/>
            <person name="Mori K."/>
        </authorList>
    </citation>
    <scope>NUCLEOTIDE SEQUENCE [LARGE SCALE GENOMIC DNA]</scope>
    <source>
        <strain evidence="2 3">JCM 6917</strain>
    </source>
</reference>
<dbReference type="Proteomes" id="UP001589709">
    <property type="component" value="Unassembled WGS sequence"/>
</dbReference>
<dbReference type="Pfam" id="PF00144">
    <property type="entry name" value="Beta-lactamase"/>
    <property type="match status" value="1"/>
</dbReference>
<dbReference type="PANTHER" id="PTHR46825:SF9">
    <property type="entry name" value="BETA-LACTAMASE-RELATED DOMAIN-CONTAINING PROTEIN"/>
    <property type="match status" value="1"/>
</dbReference>
<comment type="caution">
    <text evidence="2">The sequence shown here is derived from an EMBL/GenBank/DDBJ whole genome shotgun (WGS) entry which is preliminary data.</text>
</comment>
<dbReference type="InterPro" id="IPR050491">
    <property type="entry name" value="AmpC-like"/>
</dbReference>
<dbReference type="Pfam" id="PF17660">
    <property type="entry name" value="BTRD1"/>
    <property type="match status" value="4"/>
</dbReference>
<evidence type="ECO:0000313" key="3">
    <source>
        <dbReference type="Proteomes" id="UP001589709"/>
    </source>
</evidence>
<dbReference type="InterPro" id="IPR006311">
    <property type="entry name" value="TAT_signal"/>
</dbReference>
<dbReference type="EMBL" id="JBHMCY010000040">
    <property type="protein sequence ID" value="MFB9465125.1"/>
    <property type="molecule type" value="Genomic_DNA"/>
</dbReference>